<feature type="transmembrane region" description="Helical" evidence="1">
    <location>
        <begin position="9"/>
        <end position="39"/>
    </location>
</feature>
<proteinExistence type="predicted"/>
<sequence>MAIGAEHQFVLFVVAYLHVNAVLFTSIGTILNVGLVAGWPCCSCCSCWRVDLGVGEWHPLVKVKVFAFSAHVLVDQRRLAKHLFAPLAAPLFELSHAALYSLCFVHHVVHAEATAATAGPALVPISIHSQSKT</sequence>
<keyword evidence="3" id="KW-1185">Reference proteome</keyword>
<dbReference type="EMBL" id="REGN01001609">
    <property type="protein sequence ID" value="RNA33619.1"/>
    <property type="molecule type" value="Genomic_DNA"/>
</dbReference>
<dbReference type="AlphaFoldDB" id="A0A3M7SCZ9"/>
<keyword evidence="1" id="KW-0472">Membrane</keyword>
<organism evidence="2 3">
    <name type="scientific">Brachionus plicatilis</name>
    <name type="common">Marine rotifer</name>
    <name type="synonym">Brachionus muelleri</name>
    <dbReference type="NCBI Taxonomy" id="10195"/>
    <lineage>
        <taxon>Eukaryota</taxon>
        <taxon>Metazoa</taxon>
        <taxon>Spiralia</taxon>
        <taxon>Gnathifera</taxon>
        <taxon>Rotifera</taxon>
        <taxon>Eurotatoria</taxon>
        <taxon>Monogononta</taxon>
        <taxon>Pseudotrocha</taxon>
        <taxon>Ploima</taxon>
        <taxon>Brachionidae</taxon>
        <taxon>Brachionus</taxon>
    </lineage>
</organism>
<evidence type="ECO:0000313" key="2">
    <source>
        <dbReference type="EMBL" id="RNA33619.1"/>
    </source>
</evidence>
<comment type="caution">
    <text evidence="2">The sequence shown here is derived from an EMBL/GenBank/DDBJ whole genome shotgun (WGS) entry which is preliminary data.</text>
</comment>
<protein>
    <submittedName>
        <fullName evidence="2">Uncharacterized protein</fullName>
    </submittedName>
</protein>
<dbReference type="Proteomes" id="UP000276133">
    <property type="component" value="Unassembled WGS sequence"/>
</dbReference>
<reference evidence="2 3" key="1">
    <citation type="journal article" date="2018" name="Sci. Rep.">
        <title>Genomic signatures of local adaptation to the degree of environmental predictability in rotifers.</title>
        <authorList>
            <person name="Franch-Gras L."/>
            <person name="Hahn C."/>
            <person name="Garcia-Roger E.M."/>
            <person name="Carmona M.J."/>
            <person name="Serra M."/>
            <person name="Gomez A."/>
        </authorList>
    </citation>
    <scope>NUCLEOTIDE SEQUENCE [LARGE SCALE GENOMIC DNA]</scope>
    <source>
        <strain evidence="2">HYR1</strain>
    </source>
</reference>
<evidence type="ECO:0000256" key="1">
    <source>
        <dbReference type="SAM" id="Phobius"/>
    </source>
</evidence>
<keyword evidence="1" id="KW-0812">Transmembrane</keyword>
<accession>A0A3M7SCZ9</accession>
<gene>
    <name evidence="2" type="ORF">BpHYR1_000134</name>
</gene>
<name>A0A3M7SCZ9_BRAPC</name>
<keyword evidence="1" id="KW-1133">Transmembrane helix</keyword>
<evidence type="ECO:0000313" key="3">
    <source>
        <dbReference type="Proteomes" id="UP000276133"/>
    </source>
</evidence>